<reference evidence="19" key="3">
    <citation type="submission" date="2025-09" db="UniProtKB">
        <authorList>
            <consortium name="Ensembl"/>
        </authorList>
    </citation>
    <scope>IDENTIFICATION</scope>
</reference>
<dbReference type="PRINTS" id="PR00657">
    <property type="entry name" value="CCCHEMOKINER"/>
</dbReference>
<dbReference type="GO" id="GO:0002685">
    <property type="term" value="P:regulation of leukocyte migration"/>
    <property type="evidence" value="ECO:0007669"/>
    <property type="project" value="InterPro"/>
</dbReference>
<dbReference type="GO" id="GO:0001525">
    <property type="term" value="P:angiogenesis"/>
    <property type="evidence" value="ECO:0007669"/>
    <property type="project" value="UniProtKB-KW"/>
</dbReference>
<dbReference type="GO" id="GO:0007204">
    <property type="term" value="P:positive regulation of cytosolic calcium ion concentration"/>
    <property type="evidence" value="ECO:0007669"/>
    <property type="project" value="TreeGrafter"/>
</dbReference>
<dbReference type="OrthoDB" id="9818824at2759"/>
<evidence type="ECO:0000256" key="12">
    <source>
        <dbReference type="ARBA" id="ARBA00023170"/>
    </source>
</evidence>
<keyword evidence="11" id="KW-1015">Disulfide bond</keyword>
<keyword evidence="13" id="KW-0325">Glycoprotein</keyword>
<evidence type="ECO:0000256" key="11">
    <source>
        <dbReference type="ARBA" id="ARBA00023157"/>
    </source>
</evidence>
<comment type="subcellular location">
    <subcellularLocation>
        <location evidence="1">Cell membrane</location>
        <topology evidence="1">Multi-pass membrane protein</topology>
    </subcellularLocation>
</comment>
<dbReference type="GO" id="GO:0006955">
    <property type="term" value="P:immune response"/>
    <property type="evidence" value="ECO:0007669"/>
    <property type="project" value="TreeGrafter"/>
</dbReference>
<dbReference type="GO" id="GO:0019722">
    <property type="term" value="P:calcium-mediated signaling"/>
    <property type="evidence" value="ECO:0007669"/>
    <property type="project" value="TreeGrafter"/>
</dbReference>
<evidence type="ECO:0000256" key="16">
    <source>
        <dbReference type="RuleBase" id="RU000688"/>
    </source>
</evidence>
<dbReference type="Proteomes" id="UP000472272">
    <property type="component" value="Chromosome 8"/>
</dbReference>
<keyword evidence="14 16" id="KW-0807">Transducer</keyword>
<feature type="transmembrane region" description="Helical" evidence="17">
    <location>
        <begin position="127"/>
        <end position="149"/>
    </location>
</feature>
<dbReference type="RefSeq" id="XP_028598635.1">
    <property type="nucleotide sequence ID" value="XM_028742802.1"/>
</dbReference>
<evidence type="ECO:0000256" key="14">
    <source>
        <dbReference type="ARBA" id="ARBA00023224"/>
    </source>
</evidence>
<feature type="transmembrane region" description="Helical" evidence="17">
    <location>
        <begin position="247"/>
        <end position="266"/>
    </location>
</feature>
<keyword evidence="9 16" id="KW-0297">G-protein coupled receptor</keyword>
<keyword evidence="4" id="KW-0145">Chemotaxis</keyword>
<organism evidence="19 20">
    <name type="scientific">Podarcis muralis</name>
    <name type="common">Wall lizard</name>
    <name type="synonym">Lacerta muralis</name>
    <dbReference type="NCBI Taxonomy" id="64176"/>
    <lineage>
        <taxon>Eukaryota</taxon>
        <taxon>Metazoa</taxon>
        <taxon>Chordata</taxon>
        <taxon>Craniata</taxon>
        <taxon>Vertebrata</taxon>
        <taxon>Euteleostomi</taxon>
        <taxon>Lepidosauria</taxon>
        <taxon>Squamata</taxon>
        <taxon>Bifurcata</taxon>
        <taxon>Unidentata</taxon>
        <taxon>Episquamata</taxon>
        <taxon>Laterata</taxon>
        <taxon>Lacertibaenia</taxon>
        <taxon>Lacertidae</taxon>
        <taxon>Podarcis</taxon>
    </lineage>
</organism>
<dbReference type="OMA" id="HAVHMYK"/>
<evidence type="ECO:0000256" key="15">
    <source>
        <dbReference type="ARBA" id="ARBA00030908"/>
    </source>
</evidence>
<keyword evidence="10 17" id="KW-0472">Membrane</keyword>
<dbReference type="GO" id="GO:0030155">
    <property type="term" value="P:regulation of cell adhesion"/>
    <property type="evidence" value="ECO:0007669"/>
    <property type="project" value="Ensembl"/>
</dbReference>
<comment type="similarity">
    <text evidence="16">Belongs to the G-protein coupled receptor 1 family.</text>
</comment>
<proteinExistence type="inferred from homology"/>
<feature type="domain" description="G-protein coupled receptors family 1 profile" evidence="18">
    <location>
        <begin position="62"/>
        <end position="313"/>
    </location>
</feature>
<keyword evidence="12 16" id="KW-0675">Receptor</keyword>
<evidence type="ECO:0000256" key="8">
    <source>
        <dbReference type="ARBA" id="ARBA00022989"/>
    </source>
</evidence>
<dbReference type="Ensembl" id="ENSPMRT00000015392.1">
    <property type="protein sequence ID" value="ENSPMRP00000014412.1"/>
    <property type="gene ID" value="ENSPMRG00000009606.1"/>
</dbReference>
<dbReference type="PRINTS" id="PR00237">
    <property type="entry name" value="GPCRRHODOPSN"/>
</dbReference>
<dbReference type="PANTHER" id="PTHR10489:SF671">
    <property type="entry name" value="C-X-C CHEMOKINE RECEPTOR TYPE 3"/>
    <property type="match status" value="1"/>
</dbReference>
<evidence type="ECO:0000256" key="5">
    <source>
        <dbReference type="ARBA" id="ARBA00022641"/>
    </source>
</evidence>
<dbReference type="KEGG" id="pmua:114603626"/>
<evidence type="ECO:0000313" key="19">
    <source>
        <dbReference type="Ensembl" id="ENSPMRP00000014412.1"/>
    </source>
</evidence>
<dbReference type="InterPro" id="IPR050119">
    <property type="entry name" value="CCR1-9-like"/>
</dbReference>
<dbReference type="AlphaFoldDB" id="A0A670ITA3"/>
<dbReference type="SUPFAM" id="SSF81321">
    <property type="entry name" value="Family A G protein-coupled receptor-like"/>
    <property type="match status" value="1"/>
</dbReference>
<evidence type="ECO:0000256" key="4">
    <source>
        <dbReference type="ARBA" id="ARBA00022500"/>
    </source>
</evidence>
<evidence type="ECO:0000256" key="2">
    <source>
        <dbReference type="ARBA" id="ARBA00020038"/>
    </source>
</evidence>
<dbReference type="GeneTree" id="ENSGT01050000244848"/>
<name>A0A670ITA3_PODMU</name>
<keyword evidence="20" id="KW-1185">Reference proteome</keyword>
<dbReference type="InterPro" id="IPR000355">
    <property type="entry name" value="Chemokine_rcpt"/>
</dbReference>
<keyword evidence="6" id="KW-0037">Angiogenesis</keyword>
<dbReference type="GO" id="GO:0009897">
    <property type="term" value="C:external side of plasma membrane"/>
    <property type="evidence" value="ECO:0007669"/>
    <property type="project" value="TreeGrafter"/>
</dbReference>
<dbReference type="GO" id="GO:0006954">
    <property type="term" value="P:inflammatory response"/>
    <property type="evidence" value="ECO:0007669"/>
    <property type="project" value="InterPro"/>
</dbReference>
<dbReference type="GO" id="GO:0060326">
    <property type="term" value="P:cell chemotaxis"/>
    <property type="evidence" value="ECO:0007669"/>
    <property type="project" value="TreeGrafter"/>
</dbReference>
<evidence type="ECO:0000256" key="13">
    <source>
        <dbReference type="ARBA" id="ARBA00023180"/>
    </source>
</evidence>
<feature type="transmembrane region" description="Helical" evidence="17">
    <location>
        <begin position="208"/>
        <end position="235"/>
    </location>
</feature>
<dbReference type="InterPro" id="IPR004070">
    <property type="entry name" value="Chemokine_CXCR3"/>
</dbReference>
<accession>A0A670ITA3</accession>
<dbReference type="Gene3D" id="1.20.1070.10">
    <property type="entry name" value="Rhodopsin 7-helix transmembrane proteins"/>
    <property type="match status" value="1"/>
</dbReference>
<dbReference type="GO" id="GO:0016493">
    <property type="term" value="F:C-C chemokine receptor activity"/>
    <property type="evidence" value="ECO:0007669"/>
    <property type="project" value="TreeGrafter"/>
</dbReference>
<evidence type="ECO:0000256" key="10">
    <source>
        <dbReference type="ARBA" id="ARBA00023136"/>
    </source>
</evidence>
<keyword evidence="7 16" id="KW-0812">Transmembrane</keyword>
<evidence type="ECO:0000256" key="7">
    <source>
        <dbReference type="ARBA" id="ARBA00022692"/>
    </source>
</evidence>
<evidence type="ECO:0000256" key="17">
    <source>
        <dbReference type="SAM" id="Phobius"/>
    </source>
</evidence>
<dbReference type="PRINTS" id="PR01532">
    <property type="entry name" value="CXCCHMKINER3"/>
</dbReference>
<protein>
    <recommendedName>
        <fullName evidence="2">C-X-C chemokine receptor type 3</fullName>
    </recommendedName>
    <alternativeName>
        <fullName evidence="15">Interferon-inducible protein 10 receptor</fullName>
    </alternativeName>
</protein>
<evidence type="ECO:0000256" key="1">
    <source>
        <dbReference type="ARBA" id="ARBA00004651"/>
    </source>
</evidence>
<evidence type="ECO:0000313" key="20">
    <source>
        <dbReference type="Proteomes" id="UP000472272"/>
    </source>
</evidence>
<dbReference type="PROSITE" id="PS00237">
    <property type="entry name" value="G_PROTEIN_RECEP_F1_1"/>
    <property type="match status" value="1"/>
</dbReference>
<dbReference type="GeneID" id="114603626"/>
<reference evidence="19 20" key="1">
    <citation type="journal article" date="2019" name="Proc. Natl. Acad. Sci. U.S.A.">
        <title>Regulatory changes in pterin and carotenoid genes underlie balanced color polymorphisms in the wall lizard.</title>
        <authorList>
            <person name="Andrade P."/>
            <person name="Pinho C."/>
            <person name="Perez I de Lanuza G."/>
            <person name="Afonso S."/>
            <person name="Brejcha J."/>
            <person name="Rubin C.J."/>
            <person name="Wallerman O."/>
            <person name="Pereira P."/>
            <person name="Sabatino S.J."/>
            <person name="Bellati A."/>
            <person name="Pellitteri-Rosa D."/>
            <person name="Bosakova Z."/>
            <person name="Bunikis I."/>
            <person name="Carretero M.A."/>
            <person name="Feiner N."/>
            <person name="Marsik P."/>
            <person name="Pauperio F."/>
            <person name="Salvi D."/>
            <person name="Soler L."/>
            <person name="While G.M."/>
            <person name="Uller T."/>
            <person name="Font E."/>
            <person name="Andersson L."/>
            <person name="Carneiro M."/>
        </authorList>
    </citation>
    <scope>NUCLEOTIDE SEQUENCE</scope>
</reference>
<feature type="transmembrane region" description="Helical" evidence="17">
    <location>
        <begin position="161"/>
        <end position="182"/>
    </location>
</feature>
<dbReference type="CTD" id="2833"/>
<dbReference type="PANTHER" id="PTHR10489">
    <property type="entry name" value="CELL ADHESION MOLECULE"/>
    <property type="match status" value="1"/>
</dbReference>
<evidence type="ECO:0000259" key="18">
    <source>
        <dbReference type="PROSITE" id="PS50262"/>
    </source>
</evidence>
<dbReference type="InterPro" id="IPR000276">
    <property type="entry name" value="GPCR_Rhodpsn"/>
</dbReference>
<evidence type="ECO:0000256" key="9">
    <source>
        <dbReference type="ARBA" id="ARBA00023040"/>
    </source>
</evidence>
<evidence type="ECO:0000256" key="3">
    <source>
        <dbReference type="ARBA" id="ARBA00022475"/>
    </source>
</evidence>
<feature type="transmembrane region" description="Helical" evidence="17">
    <location>
        <begin position="83"/>
        <end position="107"/>
    </location>
</feature>
<dbReference type="PROSITE" id="PS50262">
    <property type="entry name" value="G_PROTEIN_RECEP_F1_2"/>
    <property type="match status" value="1"/>
</dbReference>
<dbReference type="GO" id="GO:0019957">
    <property type="term" value="F:C-C chemokine binding"/>
    <property type="evidence" value="ECO:0007669"/>
    <property type="project" value="TreeGrafter"/>
</dbReference>
<feature type="transmembrane region" description="Helical" evidence="17">
    <location>
        <begin position="51"/>
        <end position="71"/>
    </location>
</feature>
<dbReference type="GO" id="GO:0016494">
    <property type="term" value="F:C-X-C chemokine receptor activity"/>
    <property type="evidence" value="ECO:0007669"/>
    <property type="project" value="InterPro"/>
</dbReference>
<keyword evidence="8 17" id="KW-1133">Transmembrane helix</keyword>
<gene>
    <name evidence="19" type="primary">CXCR3</name>
</gene>
<reference evidence="19" key="2">
    <citation type="submission" date="2025-08" db="UniProtKB">
        <authorList>
            <consortium name="Ensembl"/>
        </authorList>
    </citation>
    <scope>IDENTIFICATION</scope>
</reference>
<evidence type="ECO:0000256" key="6">
    <source>
        <dbReference type="ARBA" id="ARBA00022657"/>
    </source>
</evidence>
<keyword evidence="3" id="KW-1003">Cell membrane</keyword>
<keyword evidence="5" id="KW-0765">Sulfation</keyword>
<sequence>MAYVWNPGEEADIASFMDNSTYLNYYDSNNDTLLCGSDTTQAFRRYFLPPFYILIFLLGLCGNVMVIAVLLRAKEALPGTDVFILHLAVADVLLVLTLPFWAVQAVHSWVFGDVMCKMVGSVFKINFYASIFFLVCISFDRYLSIVYVIRMYNRGRSSLILLSSLAVWVLCILLTLPDFIYLTSEPDSRQNTTSCTLNFPPGSSSAKFFIRIFSQLLAFFLPLVAMTCCYIRIILSLMNSKGSKKNKAFRVILAVVVVFFLCWTPYHLVEFIENLIDFNALQKDCEWEAKLDMAETVTTSLGFFHCCLNPLLYAFVGVKFQTRFLSLLESFGCISHAFLQRHARSSSHRRDSTWSESTEASYSGL</sequence>
<dbReference type="InterPro" id="IPR017452">
    <property type="entry name" value="GPCR_Rhodpsn_7TM"/>
</dbReference>
<dbReference type="Pfam" id="PF00001">
    <property type="entry name" value="7tm_1"/>
    <property type="match status" value="1"/>
</dbReference>